<evidence type="ECO:0000256" key="3">
    <source>
        <dbReference type="ARBA" id="ARBA00022840"/>
    </source>
</evidence>
<name>A0A5S5AT66_9FIRM</name>
<sequence>MDKKKLRRIFLDKRLSLSREDVKNMSEKIISTLFALEEFKKSGIVMFYVDARNEVETREAIERALSMGKRVAVPKTIKGQRLLAVEIKGTGELVPGTFGILEPEKDDGLDPEVIDLVVVPGVAFDRRGYRLGYGAGYYDGFLPRLRPEVKKIALAFELQLTEYIPAEKHDIRMDAIVTEKGIYRFY</sequence>
<comment type="cofactor">
    <cofactor evidence="5">
        <name>Mg(2+)</name>
        <dbReference type="ChEBI" id="CHEBI:18420"/>
    </cofactor>
</comment>
<dbReference type="GO" id="GO:0009396">
    <property type="term" value="P:folic acid-containing compound biosynthetic process"/>
    <property type="evidence" value="ECO:0007669"/>
    <property type="project" value="TreeGrafter"/>
</dbReference>
<comment type="caution">
    <text evidence="6">The sequence shown here is derived from an EMBL/GenBank/DDBJ whole genome shotgun (WGS) entry which is preliminary data.</text>
</comment>
<comment type="similarity">
    <text evidence="1 5">Belongs to the 5-formyltetrahydrofolate cyclo-ligase family.</text>
</comment>
<dbReference type="PIRSF" id="PIRSF006806">
    <property type="entry name" value="FTHF_cligase"/>
    <property type="match status" value="1"/>
</dbReference>
<gene>
    <name evidence="6" type="ORF">LZ11_01405</name>
</gene>
<dbReference type="GO" id="GO:0030272">
    <property type="term" value="F:5-formyltetrahydrofolate cyclo-ligase activity"/>
    <property type="evidence" value="ECO:0007669"/>
    <property type="project" value="UniProtKB-EC"/>
</dbReference>
<comment type="catalytic activity">
    <reaction evidence="5">
        <text>(6S)-5-formyl-5,6,7,8-tetrahydrofolate + ATP = (6R)-5,10-methenyltetrahydrofolate + ADP + phosphate</text>
        <dbReference type="Rhea" id="RHEA:10488"/>
        <dbReference type="ChEBI" id="CHEBI:30616"/>
        <dbReference type="ChEBI" id="CHEBI:43474"/>
        <dbReference type="ChEBI" id="CHEBI:57455"/>
        <dbReference type="ChEBI" id="CHEBI:57457"/>
        <dbReference type="ChEBI" id="CHEBI:456216"/>
        <dbReference type="EC" id="6.3.3.2"/>
    </reaction>
</comment>
<dbReference type="GO" id="GO:0046872">
    <property type="term" value="F:metal ion binding"/>
    <property type="evidence" value="ECO:0007669"/>
    <property type="project" value="UniProtKB-KW"/>
</dbReference>
<feature type="binding site" evidence="4">
    <location>
        <begin position="130"/>
        <end position="138"/>
    </location>
    <ligand>
        <name>ATP</name>
        <dbReference type="ChEBI" id="CHEBI:30616"/>
    </ligand>
</feature>
<keyword evidence="7" id="KW-1185">Reference proteome</keyword>
<keyword evidence="5" id="KW-0460">Magnesium</keyword>
<dbReference type="Pfam" id="PF01812">
    <property type="entry name" value="5-FTHF_cyc-lig"/>
    <property type="match status" value="1"/>
</dbReference>
<dbReference type="InterPro" id="IPR024185">
    <property type="entry name" value="FTHF_cligase-like_sf"/>
</dbReference>
<dbReference type="EMBL" id="VNHO01000013">
    <property type="protein sequence ID" value="TYP54196.1"/>
    <property type="molecule type" value="Genomic_DNA"/>
</dbReference>
<dbReference type="PANTHER" id="PTHR23407">
    <property type="entry name" value="ATPASE INHIBITOR/5-FORMYLTETRAHYDROFOLATE CYCLO-LIGASE"/>
    <property type="match status" value="1"/>
</dbReference>
<dbReference type="SUPFAM" id="SSF100950">
    <property type="entry name" value="NagB/RpiA/CoA transferase-like"/>
    <property type="match status" value="1"/>
</dbReference>
<reference evidence="6 7" key="1">
    <citation type="submission" date="2019-07" db="EMBL/GenBank/DDBJ databases">
        <title>Genomic Encyclopedia of Type Strains, Phase I: the one thousand microbial genomes (KMG-I) project.</title>
        <authorList>
            <person name="Kyrpides N."/>
        </authorList>
    </citation>
    <scope>NUCLEOTIDE SEQUENCE [LARGE SCALE GENOMIC DNA]</scope>
    <source>
        <strain evidence="6 7">DSM 16647</strain>
    </source>
</reference>
<keyword evidence="2 4" id="KW-0547">Nucleotide-binding</keyword>
<dbReference type="NCBIfam" id="TIGR02727">
    <property type="entry name" value="MTHFS_bact"/>
    <property type="match status" value="1"/>
</dbReference>
<dbReference type="AlphaFoldDB" id="A0A5S5AT66"/>
<keyword evidence="3 4" id="KW-0067">ATP-binding</keyword>
<dbReference type="InterPro" id="IPR002698">
    <property type="entry name" value="FTHF_cligase"/>
</dbReference>
<dbReference type="GO" id="GO:0035999">
    <property type="term" value="P:tetrahydrofolate interconversion"/>
    <property type="evidence" value="ECO:0007669"/>
    <property type="project" value="TreeGrafter"/>
</dbReference>
<protein>
    <recommendedName>
        <fullName evidence="5">5-formyltetrahydrofolate cyclo-ligase</fullName>
        <ecNumber evidence="5">6.3.3.2</ecNumber>
    </recommendedName>
</protein>
<evidence type="ECO:0000313" key="6">
    <source>
        <dbReference type="EMBL" id="TYP54196.1"/>
    </source>
</evidence>
<dbReference type="Gene3D" id="3.40.50.10420">
    <property type="entry name" value="NagB/RpiA/CoA transferase-like"/>
    <property type="match status" value="1"/>
</dbReference>
<evidence type="ECO:0000313" key="7">
    <source>
        <dbReference type="Proteomes" id="UP000322294"/>
    </source>
</evidence>
<proteinExistence type="inferred from homology"/>
<organism evidence="6 7">
    <name type="scientific">Thermosediminibacter litoriperuensis</name>
    <dbReference type="NCBI Taxonomy" id="291989"/>
    <lineage>
        <taxon>Bacteria</taxon>
        <taxon>Bacillati</taxon>
        <taxon>Bacillota</taxon>
        <taxon>Clostridia</taxon>
        <taxon>Thermosediminibacterales</taxon>
        <taxon>Thermosediminibacteraceae</taxon>
        <taxon>Thermosediminibacter</taxon>
    </lineage>
</organism>
<feature type="binding site" evidence="4">
    <location>
        <begin position="3"/>
        <end position="7"/>
    </location>
    <ligand>
        <name>ATP</name>
        <dbReference type="ChEBI" id="CHEBI:30616"/>
    </ligand>
</feature>
<evidence type="ECO:0000256" key="5">
    <source>
        <dbReference type="RuleBase" id="RU361279"/>
    </source>
</evidence>
<dbReference type="EC" id="6.3.3.2" evidence="5"/>
<keyword evidence="5" id="KW-0479">Metal-binding</keyword>
<evidence type="ECO:0000256" key="1">
    <source>
        <dbReference type="ARBA" id="ARBA00010638"/>
    </source>
</evidence>
<dbReference type="Proteomes" id="UP000322294">
    <property type="component" value="Unassembled WGS sequence"/>
</dbReference>
<evidence type="ECO:0000256" key="2">
    <source>
        <dbReference type="ARBA" id="ARBA00022741"/>
    </source>
</evidence>
<feature type="binding site" evidence="4">
    <location>
        <position position="54"/>
    </location>
    <ligand>
        <name>substrate</name>
    </ligand>
</feature>
<dbReference type="PANTHER" id="PTHR23407:SF1">
    <property type="entry name" value="5-FORMYLTETRAHYDROFOLATE CYCLO-LIGASE"/>
    <property type="match status" value="1"/>
</dbReference>
<evidence type="ECO:0000256" key="4">
    <source>
        <dbReference type="PIRSR" id="PIRSR006806-1"/>
    </source>
</evidence>
<feature type="binding site" evidence="4">
    <location>
        <position position="49"/>
    </location>
    <ligand>
        <name>substrate</name>
    </ligand>
</feature>
<dbReference type="GO" id="GO:0005524">
    <property type="term" value="F:ATP binding"/>
    <property type="evidence" value="ECO:0007669"/>
    <property type="project" value="UniProtKB-KW"/>
</dbReference>
<keyword evidence="6" id="KW-0436">Ligase</keyword>
<dbReference type="InterPro" id="IPR037171">
    <property type="entry name" value="NagB/RpiA_transferase-like"/>
</dbReference>
<accession>A0A5S5AT66</accession>